<dbReference type="InterPro" id="IPR025665">
    <property type="entry name" value="Beta-barrel_OMP_2"/>
</dbReference>
<feature type="domain" description="Outer membrane protein beta-barrel" evidence="2">
    <location>
        <begin position="19"/>
        <end position="158"/>
    </location>
</feature>
<sequence length="182" mass="19075">MKKISLLLVVAALFVASAAQAQLSVGLKGGLNFNSADVSGGDVDSKTGYHIGAYAVIKAGPIGIQPEAYFSVQNLSTDAEDYDLSYIQVPVLLRLGILKVLYLNAGPQFGFNTKAEYGGVDYKDELKGMDTSIALGAGLDLPMGLGAQVRWVKGLSNAAEDGGDWKNSIVQLSVTFALIGKS</sequence>
<keyword evidence="4" id="KW-1185">Reference proteome</keyword>
<dbReference type="Pfam" id="PF13568">
    <property type="entry name" value="OMP_b-brl_2"/>
    <property type="match status" value="1"/>
</dbReference>
<dbReference type="EMBL" id="CP106735">
    <property type="protein sequence ID" value="UXX81227.1"/>
    <property type="molecule type" value="Genomic_DNA"/>
</dbReference>
<evidence type="ECO:0000259" key="2">
    <source>
        <dbReference type="Pfam" id="PF13568"/>
    </source>
</evidence>
<name>A0ABY6D4Z0_9BACT</name>
<evidence type="ECO:0000313" key="4">
    <source>
        <dbReference type="Proteomes" id="UP001062165"/>
    </source>
</evidence>
<protein>
    <submittedName>
        <fullName evidence="3">PorT family protein</fullName>
    </submittedName>
</protein>
<dbReference type="RefSeq" id="WP_263052951.1">
    <property type="nucleotide sequence ID" value="NZ_CP106735.1"/>
</dbReference>
<dbReference type="Proteomes" id="UP001062165">
    <property type="component" value="Chromosome"/>
</dbReference>
<proteinExistence type="predicted"/>
<reference evidence="3" key="1">
    <citation type="submission" date="2022-10" db="EMBL/GenBank/DDBJ databases">
        <title>Comparative genomics and taxonomic characterization of three novel marine species of genus Reichenbachiella exhibiting antioxidant and polysaccharide degradation activities.</title>
        <authorList>
            <person name="Muhammad N."/>
            <person name="Lee Y.-J."/>
            <person name="Ko J."/>
            <person name="Kim S.-G."/>
        </authorList>
    </citation>
    <scope>NUCLEOTIDE SEQUENCE</scope>
    <source>
        <strain evidence="3">Wsw4-B4</strain>
    </source>
</reference>
<feature type="signal peptide" evidence="1">
    <location>
        <begin position="1"/>
        <end position="21"/>
    </location>
</feature>
<evidence type="ECO:0000313" key="3">
    <source>
        <dbReference type="EMBL" id="UXX81227.1"/>
    </source>
</evidence>
<organism evidence="3 4">
    <name type="scientific">Reichenbachiella carrageenanivorans</name>
    <dbReference type="NCBI Taxonomy" id="2979869"/>
    <lineage>
        <taxon>Bacteria</taxon>
        <taxon>Pseudomonadati</taxon>
        <taxon>Bacteroidota</taxon>
        <taxon>Cytophagia</taxon>
        <taxon>Cytophagales</taxon>
        <taxon>Reichenbachiellaceae</taxon>
        <taxon>Reichenbachiella</taxon>
    </lineage>
</organism>
<accession>A0ABY6D4Z0</accession>
<keyword evidence="1" id="KW-0732">Signal</keyword>
<gene>
    <name evidence="3" type="ORF">N7E81_08975</name>
</gene>
<evidence type="ECO:0000256" key="1">
    <source>
        <dbReference type="SAM" id="SignalP"/>
    </source>
</evidence>
<feature type="chain" id="PRO_5046604582" evidence="1">
    <location>
        <begin position="22"/>
        <end position="182"/>
    </location>
</feature>